<organism evidence="2 3">
    <name type="scientific">Paenibacillus harenae</name>
    <dbReference type="NCBI Taxonomy" id="306543"/>
    <lineage>
        <taxon>Bacteria</taxon>
        <taxon>Bacillati</taxon>
        <taxon>Bacillota</taxon>
        <taxon>Bacilli</taxon>
        <taxon>Bacillales</taxon>
        <taxon>Paenibacillaceae</taxon>
        <taxon>Paenibacillus</taxon>
    </lineage>
</organism>
<dbReference type="EMBL" id="JAUSSU010000005">
    <property type="protein sequence ID" value="MDQ0113204.1"/>
    <property type="molecule type" value="Genomic_DNA"/>
</dbReference>
<proteinExistence type="predicted"/>
<evidence type="ECO:0000313" key="2">
    <source>
        <dbReference type="EMBL" id="MDQ0113204.1"/>
    </source>
</evidence>
<protein>
    <submittedName>
        <fullName evidence="2">Regulatory protein YycI of two-component signal transduction system YycFG</fullName>
    </submittedName>
</protein>
<feature type="domain" description="Regulatory protein YycH-like" evidence="1">
    <location>
        <begin position="102"/>
        <end position="234"/>
    </location>
</feature>
<dbReference type="InterPro" id="IPR018604">
    <property type="entry name" value="YycI-like"/>
</dbReference>
<evidence type="ECO:0000259" key="1">
    <source>
        <dbReference type="Pfam" id="PF09648"/>
    </source>
</evidence>
<gene>
    <name evidence="2" type="ORF">J2T15_002645</name>
</gene>
<evidence type="ECO:0000313" key="3">
    <source>
        <dbReference type="Proteomes" id="UP001229346"/>
    </source>
</evidence>
<dbReference type="RefSeq" id="WP_307204271.1">
    <property type="nucleotide sequence ID" value="NZ_JAUSST010000005.1"/>
</dbReference>
<dbReference type="Proteomes" id="UP001229346">
    <property type="component" value="Unassembled WGS sequence"/>
</dbReference>
<accession>A0ABT9U428</accession>
<name>A0ABT9U428_PAEHA</name>
<dbReference type="Gene3D" id="2.40.128.690">
    <property type="entry name" value="YycH protein, domain 3-like"/>
    <property type="match status" value="1"/>
</dbReference>
<keyword evidence="3" id="KW-1185">Reference proteome</keyword>
<comment type="caution">
    <text evidence="2">The sequence shown here is derived from an EMBL/GenBank/DDBJ whole genome shotgun (WGS) entry which is preliminary data.</text>
</comment>
<sequence>MDWGRAKSVLIFSFLLLNLLLGYQLWLDIREQRNVNVNSAELPQDKVLLMQQKGISLRDNLHLPLETPELRDITYLLHSDSRKNAEPIMLETPVDSRIIFTQSELVKTLGNIIPELNQYVYDSLVSDAGVSVFHRMTEGRPMFDVKLELHHSFQKITGYQQDRIEILSTGEAKQVLPAAKVITSLIETYLPNGSVITDIQLGYHGQIFDSERQVSTPSWRVMLEDGQIYYVHAISGEVATDEEQVETAGLR</sequence>
<reference evidence="2 3" key="1">
    <citation type="submission" date="2023-07" db="EMBL/GenBank/DDBJ databases">
        <title>Sorghum-associated microbial communities from plants grown in Nebraska, USA.</title>
        <authorList>
            <person name="Schachtman D."/>
        </authorList>
    </citation>
    <scope>NUCLEOTIDE SEQUENCE [LARGE SCALE GENOMIC DNA]</scope>
    <source>
        <strain evidence="2 3">CC482</strain>
    </source>
</reference>
<dbReference type="Pfam" id="PF09648">
    <property type="entry name" value="YycI"/>
    <property type="match status" value="1"/>
</dbReference>